<dbReference type="CDD" id="cd01539">
    <property type="entry name" value="PBP1_GGBP"/>
    <property type="match status" value="1"/>
</dbReference>
<evidence type="ECO:0000256" key="7">
    <source>
        <dbReference type="ARBA" id="ARBA00022837"/>
    </source>
</evidence>
<evidence type="ECO:0000256" key="4">
    <source>
        <dbReference type="ARBA" id="ARBA00022723"/>
    </source>
</evidence>
<evidence type="ECO:0000313" key="12">
    <source>
        <dbReference type="Proteomes" id="UP000265643"/>
    </source>
</evidence>
<evidence type="ECO:0000256" key="6">
    <source>
        <dbReference type="ARBA" id="ARBA00022764"/>
    </source>
</evidence>
<keyword evidence="6" id="KW-0574">Periplasm</keyword>
<sequence length="346" mass="39458">MSRKKRIRQILWIIVAVVMLVLTGCSDKKEPEDKVLRVGVVTYTSDDPFINALADELKENLKSMETKDMKIMVSIKNGDDDQQDQDEIVEEMIDAGCDVLCVNLVDRTAPSRIIRLAKQNDIPVLFFNREPVWEDLTQWEDLYYVGCDAEQSGIMQGETAAEYICSHPEVDRNQDGKIQYVLLEGEAGHQDAISRTDYSVKTLIEQGIHLEKLSYQFADWNRGQAENRMNRLISQYEDSIELIISNNDEMALGAVAAYQKAGYEQDKWPVIFGIDGLDDALEAVKSGKMQGTVYNDKEDQAMQMAKLAVEVFKGEDTNRKQLKAGRYYVSQYQQVDSSNVDEFFKR</sequence>
<evidence type="ECO:0000313" key="11">
    <source>
        <dbReference type="EMBL" id="GCA66827.1"/>
    </source>
</evidence>
<protein>
    <recommendedName>
        <fullName evidence="9">D-galactose/methyl-galactoside binding periplasmic protein MglB</fullName>
    </recommendedName>
</protein>
<dbReference type="SUPFAM" id="SSF53822">
    <property type="entry name" value="Periplasmic binding protein-like I"/>
    <property type="match status" value="1"/>
</dbReference>
<keyword evidence="4" id="KW-0479">Metal-binding</keyword>
<comment type="subcellular location">
    <subcellularLocation>
        <location evidence="1">Cell envelope</location>
    </subcellularLocation>
</comment>
<dbReference type="AlphaFoldDB" id="A0A391P0R3"/>
<keyword evidence="5" id="KW-0732">Signal</keyword>
<dbReference type="RefSeq" id="WP_119297868.1">
    <property type="nucleotide sequence ID" value="NZ_BHGK01000001.1"/>
</dbReference>
<evidence type="ECO:0000256" key="2">
    <source>
        <dbReference type="ARBA" id="ARBA00022448"/>
    </source>
</evidence>
<dbReference type="EMBL" id="BHGK01000001">
    <property type="protein sequence ID" value="GCA66827.1"/>
    <property type="molecule type" value="Genomic_DNA"/>
</dbReference>
<dbReference type="InterPro" id="IPR028082">
    <property type="entry name" value="Peripla_BP_I"/>
</dbReference>
<dbReference type="Proteomes" id="UP000265643">
    <property type="component" value="Unassembled WGS sequence"/>
</dbReference>
<gene>
    <name evidence="11" type="primary">mglB_1</name>
    <name evidence="11" type="ORF">KGMB01110_12630</name>
</gene>
<name>A0A391P0R3_9FIRM</name>
<evidence type="ECO:0000256" key="9">
    <source>
        <dbReference type="ARBA" id="ARBA00034344"/>
    </source>
</evidence>
<evidence type="ECO:0000259" key="10">
    <source>
        <dbReference type="Pfam" id="PF13407"/>
    </source>
</evidence>
<dbReference type="InterPro" id="IPR050555">
    <property type="entry name" value="Bact_Solute-Bind_Prot2"/>
</dbReference>
<dbReference type="PROSITE" id="PS51257">
    <property type="entry name" value="PROKAR_LIPOPROTEIN"/>
    <property type="match status" value="1"/>
</dbReference>
<dbReference type="PANTHER" id="PTHR30036:SF2">
    <property type="entry name" value="D-GALACTOSE_METHYL-GALACTOSIDE BINDING PERIPLASMIC PROTEIN MGLB"/>
    <property type="match status" value="1"/>
</dbReference>
<feature type="domain" description="Periplasmic binding protein" evidence="10">
    <location>
        <begin position="38"/>
        <end position="315"/>
    </location>
</feature>
<comment type="subunit">
    <text evidence="8">The ABC transporter complex is composed of one ATP-binding protein (MglA), two transmembrane proteins (MglC) and a solute-binding protein (MglB).</text>
</comment>
<reference evidence="12" key="1">
    <citation type="submission" date="2018-09" db="EMBL/GenBank/DDBJ databases">
        <title>Draft Genome Sequence of Mediterraneibacter sp. KCTC 15684.</title>
        <authorList>
            <person name="Kim J.S."/>
            <person name="Han K.I."/>
            <person name="Suh M.K."/>
            <person name="Lee K.C."/>
            <person name="Eom M.K."/>
            <person name="Lee J.H."/>
            <person name="Park S.H."/>
            <person name="Kang S.W."/>
            <person name="Park J.E."/>
            <person name="Oh B.S."/>
            <person name="Yu S.Y."/>
            <person name="Choi S.H."/>
            <person name="Lee D.H."/>
            <person name="Yoon H."/>
            <person name="Kim B."/>
            <person name="Yang S.J."/>
            <person name="Lee J.S."/>
        </authorList>
    </citation>
    <scope>NUCLEOTIDE SEQUENCE [LARGE SCALE GENOMIC DNA]</scope>
    <source>
        <strain evidence="12">KCTC 15684</strain>
    </source>
</reference>
<keyword evidence="7" id="KW-0106">Calcium</keyword>
<dbReference type="Gene3D" id="3.40.50.2300">
    <property type="match status" value="2"/>
</dbReference>
<evidence type="ECO:0000256" key="1">
    <source>
        <dbReference type="ARBA" id="ARBA00004196"/>
    </source>
</evidence>
<comment type="caution">
    <text evidence="11">The sequence shown here is derived from an EMBL/GenBank/DDBJ whole genome shotgun (WGS) entry which is preliminary data.</text>
</comment>
<evidence type="ECO:0000256" key="3">
    <source>
        <dbReference type="ARBA" id="ARBA00022597"/>
    </source>
</evidence>
<keyword evidence="2" id="KW-0813">Transport</keyword>
<dbReference type="InterPro" id="IPR025997">
    <property type="entry name" value="SBP_2_dom"/>
</dbReference>
<dbReference type="PANTHER" id="PTHR30036">
    <property type="entry name" value="D-XYLOSE-BINDING PERIPLASMIC PROTEIN"/>
    <property type="match status" value="1"/>
</dbReference>
<dbReference type="GO" id="GO:0030288">
    <property type="term" value="C:outer membrane-bounded periplasmic space"/>
    <property type="evidence" value="ECO:0007669"/>
    <property type="project" value="TreeGrafter"/>
</dbReference>
<evidence type="ECO:0000256" key="8">
    <source>
        <dbReference type="ARBA" id="ARBA00034323"/>
    </source>
</evidence>
<dbReference type="Pfam" id="PF13407">
    <property type="entry name" value="Peripla_BP_4"/>
    <property type="match status" value="1"/>
</dbReference>
<dbReference type="GO" id="GO:0046872">
    <property type="term" value="F:metal ion binding"/>
    <property type="evidence" value="ECO:0007669"/>
    <property type="project" value="UniProtKB-KW"/>
</dbReference>
<keyword evidence="3" id="KW-0762">Sugar transport</keyword>
<keyword evidence="12" id="KW-1185">Reference proteome</keyword>
<evidence type="ECO:0000256" key="5">
    <source>
        <dbReference type="ARBA" id="ARBA00022729"/>
    </source>
</evidence>
<accession>A0A391P0R3</accession>
<dbReference type="GO" id="GO:0030246">
    <property type="term" value="F:carbohydrate binding"/>
    <property type="evidence" value="ECO:0007669"/>
    <property type="project" value="InterPro"/>
</dbReference>
<dbReference type="InterPro" id="IPR044085">
    <property type="entry name" value="MglB-like_PBP1"/>
</dbReference>
<proteinExistence type="predicted"/>
<organism evidence="11 12">
    <name type="scientific">Mediterraneibacter butyricigenes</name>
    <dbReference type="NCBI Taxonomy" id="2316025"/>
    <lineage>
        <taxon>Bacteria</taxon>
        <taxon>Bacillati</taxon>
        <taxon>Bacillota</taxon>
        <taxon>Clostridia</taxon>
        <taxon>Lachnospirales</taxon>
        <taxon>Lachnospiraceae</taxon>
        <taxon>Mediterraneibacter</taxon>
    </lineage>
</organism>